<gene>
    <name evidence="3" type="ORF">A3C26_03005</name>
</gene>
<dbReference type="Pfam" id="PF07501">
    <property type="entry name" value="G5"/>
    <property type="match status" value="1"/>
</dbReference>
<protein>
    <recommendedName>
        <fullName evidence="2">G5 domain-containing protein</fullName>
    </recommendedName>
</protein>
<name>A0A1F5JE08_9BACT</name>
<reference evidence="3 4" key="1">
    <citation type="journal article" date="2016" name="Nat. Commun.">
        <title>Thousands of microbial genomes shed light on interconnected biogeochemical processes in an aquifer system.</title>
        <authorList>
            <person name="Anantharaman K."/>
            <person name="Brown C.T."/>
            <person name="Hug L.A."/>
            <person name="Sharon I."/>
            <person name="Castelle C.J."/>
            <person name="Probst A.J."/>
            <person name="Thomas B.C."/>
            <person name="Singh A."/>
            <person name="Wilkins M.J."/>
            <person name="Karaoz U."/>
            <person name="Brodie E.L."/>
            <person name="Williams K.H."/>
            <person name="Hubbard S.S."/>
            <person name="Banfield J.F."/>
        </authorList>
    </citation>
    <scope>NUCLEOTIDE SEQUENCE [LARGE SCALE GENOMIC DNA]</scope>
</reference>
<dbReference type="GO" id="GO:0004553">
    <property type="term" value="F:hydrolase activity, hydrolyzing O-glycosyl compounds"/>
    <property type="evidence" value="ECO:0007669"/>
    <property type="project" value="InterPro"/>
</dbReference>
<proteinExistence type="predicted"/>
<dbReference type="PROSITE" id="PS51109">
    <property type="entry name" value="G5"/>
    <property type="match status" value="1"/>
</dbReference>
<evidence type="ECO:0000313" key="4">
    <source>
        <dbReference type="Proteomes" id="UP000177042"/>
    </source>
</evidence>
<feature type="domain" description="G5" evidence="2">
    <location>
        <begin position="47"/>
        <end position="127"/>
    </location>
</feature>
<organism evidence="3 4">
    <name type="scientific">Candidatus Daviesbacteria bacterium RIFCSPHIGHO2_02_FULL_39_12</name>
    <dbReference type="NCBI Taxonomy" id="1797770"/>
    <lineage>
        <taxon>Bacteria</taxon>
        <taxon>Candidatus Daviesiibacteriota</taxon>
    </lineage>
</organism>
<dbReference type="InterPro" id="IPR036908">
    <property type="entry name" value="RlpA-like_sf"/>
</dbReference>
<dbReference type="AlphaFoldDB" id="A0A1F5JE08"/>
<keyword evidence="1" id="KW-0732">Signal</keyword>
<dbReference type="EMBL" id="MFCX01000002">
    <property type="protein sequence ID" value="OGE26846.1"/>
    <property type="molecule type" value="Genomic_DNA"/>
</dbReference>
<dbReference type="Pfam" id="PF06725">
    <property type="entry name" value="3D"/>
    <property type="match status" value="1"/>
</dbReference>
<sequence length="231" mass="25659">MERYLGITLILTLTFFAKNILQSPAVLGNTSPSLTETLPVNQPITTQSSFTEKLQEETEIIFKKVVYEDDPEIEAGEEKILDEGEDGKKTKIVKITNSNDGEEYSREIVSVETTPAKNKKILRGTKIIWKSIQTQDGEIKYWKKMRVYATHYDSHCLGCNEWTAIGMRAGKGVIAVDPKVIPLRSKVYITGYGMAVAGDTGGAIKGNIIDLGFDDAKTAGWSARFVDIYLL</sequence>
<dbReference type="SUPFAM" id="SSF50685">
    <property type="entry name" value="Barwin-like endoglucanases"/>
    <property type="match status" value="1"/>
</dbReference>
<dbReference type="InterPro" id="IPR011098">
    <property type="entry name" value="G5_dom"/>
</dbReference>
<dbReference type="Gene3D" id="2.20.230.10">
    <property type="entry name" value="Resuscitation-promoting factor rpfb"/>
    <property type="match status" value="1"/>
</dbReference>
<dbReference type="InterPro" id="IPR051933">
    <property type="entry name" value="Resuscitation_pf_RpfB"/>
</dbReference>
<dbReference type="PANTHER" id="PTHR39160:SF4">
    <property type="entry name" value="RESUSCITATION-PROMOTING FACTOR RPFB"/>
    <property type="match status" value="1"/>
</dbReference>
<comment type="caution">
    <text evidence="3">The sequence shown here is derived from an EMBL/GenBank/DDBJ whole genome shotgun (WGS) entry which is preliminary data.</text>
</comment>
<dbReference type="SMART" id="SM01208">
    <property type="entry name" value="G5"/>
    <property type="match status" value="1"/>
</dbReference>
<dbReference type="InterPro" id="IPR010611">
    <property type="entry name" value="3D_dom"/>
</dbReference>
<dbReference type="GO" id="GO:0019867">
    <property type="term" value="C:outer membrane"/>
    <property type="evidence" value="ECO:0007669"/>
    <property type="project" value="InterPro"/>
</dbReference>
<dbReference type="GO" id="GO:0009254">
    <property type="term" value="P:peptidoglycan turnover"/>
    <property type="evidence" value="ECO:0007669"/>
    <property type="project" value="InterPro"/>
</dbReference>
<evidence type="ECO:0000256" key="1">
    <source>
        <dbReference type="ARBA" id="ARBA00022729"/>
    </source>
</evidence>
<dbReference type="Gene3D" id="2.40.40.10">
    <property type="entry name" value="RlpA-like domain"/>
    <property type="match status" value="1"/>
</dbReference>
<dbReference type="CDD" id="cd22786">
    <property type="entry name" value="DPBB_YuiC-like"/>
    <property type="match status" value="1"/>
</dbReference>
<accession>A0A1F5JE08</accession>
<dbReference type="PANTHER" id="PTHR39160">
    <property type="entry name" value="CELL WALL-BINDING PROTEIN YOCH"/>
    <property type="match status" value="1"/>
</dbReference>
<evidence type="ECO:0000259" key="2">
    <source>
        <dbReference type="PROSITE" id="PS51109"/>
    </source>
</evidence>
<evidence type="ECO:0000313" key="3">
    <source>
        <dbReference type="EMBL" id="OGE26846.1"/>
    </source>
</evidence>
<dbReference type="Proteomes" id="UP000177042">
    <property type="component" value="Unassembled WGS sequence"/>
</dbReference>